<feature type="transmembrane region" description="Helical" evidence="1">
    <location>
        <begin position="111"/>
        <end position="133"/>
    </location>
</feature>
<keyword evidence="1" id="KW-0472">Membrane</keyword>
<keyword evidence="1" id="KW-1133">Transmembrane helix</keyword>
<dbReference type="InParanoid" id="A0A2G5DTD6"/>
<organism evidence="2 3">
    <name type="scientific">Aquilegia coerulea</name>
    <name type="common">Rocky mountain columbine</name>
    <dbReference type="NCBI Taxonomy" id="218851"/>
    <lineage>
        <taxon>Eukaryota</taxon>
        <taxon>Viridiplantae</taxon>
        <taxon>Streptophyta</taxon>
        <taxon>Embryophyta</taxon>
        <taxon>Tracheophyta</taxon>
        <taxon>Spermatophyta</taxon>
        <taxon>Magnoliopsida</taxon>
        <taxon>Ranunculales</taxon>
        <taxon>Ranunculaceae</taxon>
        <taxon>Thalictroideae</taxon>
        <taxon>Aquilegia</taxon>
    </lineage>
</organism>
<feature type="transmembrane region" description="Helical" evidence="1">
    <location>
        <begin position="24"/>
        <end position="42"/>
    </location>
</feature>
<feature type="transmembrane region" description="Helical" evidence="1">
    <location>
        <begin position="54"/>
        <end position="75"/>
    </location>
</feature>
<evidence type="ECO:0000313" key="3">
    <source>
        <dbReference type="Proteomes" id="UP000230069"/>
    </source>
</evidence>
<reference evidence="2 3" key="1">
    <citation type="submission" date="2017-09" db="EMBL/GenBank/DDBJ databases">
        <title>WGS assembly of Aquilegia coerulea Goldsmith.</title>
        <authorList>
            <person name="Hodges S."/>
            <person name="Kramer E."/>
            <person name="Nordborg M."/>
            <person name="Tomkins J."/>
            <person name="Borevitz J."/>
            <person name="Derieg N."/>
            <person name="Yan J."/>
            <person name="Mihaltcheva S."/>
            <person name="Hayes R.D."/>
            <person name="Rokhsar D."/>
        </authorList>
    </citation>
    <scope>NUCLEOTIDE SEQUENCE [LARGE SCALE GENOMIC DNA]</scope>
    <source>
        <strain evidence="3">cv. Goldsmith</strain>
    </source>
</reference>
<name>A0A2G5DTD6_AQUCA</name>
<protein>
    <submittedName>
        <fullName evidence="2">Uncharacterized protein</fullName>
    </submittedName>
</protein>
<dbReference type="EMBL" id="KZ305032">
    <property type="protein sequence ID" value="PIA46706.1"/>
    <property type="molecule type" value="Genomic_DNA"/>
</dbReference>
<accession>A0A2G5DTD6</accession>
<dbReference type="Proteomes" id="UP000230069">
    <property type="component" value="Unassembled WGS sequence"/>
</dbReference>
<keyword evidence="3" id="KW-1185">Reference proteome</keyword>
<evidence type="ECO:0000313" key="2">
    <source>
        <dbReference type="EMBL" id="PIA46706.1"/>
    </source>
</evidence>
<gene>
    <name evidence="2" type="ORF">AQUCO_01500325v1</name>
</gene>
<keyword evidence="1" id="KW-0812">Transmembrane</keyword>
<sequence>MELLKQLTWKVKKLEREVGEKRRLWRIVFTHYFATIVFTWSVSILEYRCDIKSIYLFLVIIAQMMNLIFFISAWGRLKVFFTILSHCYQVKIDTEGGVVTMVDKMDLVTHWVQLGLVTTVAVLYEVYLGVVAYNCGGQVPSLMTLPFKAFLI</sequence>
<evidence type="ECO:0000256" key="1">
    <source>
        <dbReference type="SAM" id="Phobius"/>
    </source>
</evidence>
<proteinExistence type="predicted"/>
<dbReference type="AlphaFoldDB" id="A0A2G5DTD6"/>